<proteinExistence type="predicted"/>
<evidence type="ECO:0000256" key="1">
    <source>
        <dbReference type="ARBA" id="ARBA00022531"/>
    </source>
</evidence>
<dbReference type="GO" id="GO:0016787">
    <property type="term" value="F:hydrolase activity"/>
    <property type="evidence" value="ECO:0007669"/>
    <property type="project" value="UniProtKB-KW"/>
</dbReference>
<gene>
    <name evidence="5" type="ORF">G5B91_06855</name>
</gene>
<dbReference type="InterPro" id="IPR036278">
    <property type="entry name" value="Sialidase_sf"/>
</dbReference>
<dbReference type="CDD" id="cd15482">
    <property type="entry name" value="Sialidase_non-viral"/>
    <property type="match status" value="1"/>
</dbReference>
<evidence type="ECO:0000256" key="3">
    <source>
        <dbReference type="SAM" id="SignalP"/>
    </source>
</evidence>
<dbReference type="PANTHER" id="PTHR47199:SF2">
    <property type="entry name" value="PHOTOSYSTEM II STABILITY_ASSEMBLY FACTOR HCF136, CHLOROPLASTIC"/>
    <property type="match status" value="1"/>
</dbReference>
<protein>
    <submittedName>
        <fullName evidence="5">Glycosyl hydrolase</fullName>
    </submittedName>
</protein>
<evidence type="ECO:0000259" key="4">
    <source>
        <dbReference type="Pfam" id="PF14870"/>
    </source>
</evidence>
<dbReference type="Gene3D" id="2.130.10.10">
    <property type="entry name" value="YVTN repeat-like/Quinoprotein amine dehydrogenase"/>
    <property type="match status" value="1"/>
</dbReference>
<dbReference type="Proteomes" id="UP000501063">
    <property type="component" value="Chromosome"/>
</dbReference>
<evidence type="ECO:0000313" key="6">
    <source>
        <dbReference type="Proteomes" id="UP000501063"/>
    </source>
</evidence>
<name>A0A6G6ISG9_PSENT</name>
<evidence type="ECO:0000256" key="2">
    <source>
        <dbReference type="ARBA" id="ARBA00023276"/>
    </source>
</evidence>
<dbReference type="PANTHER" id="PTHR47199">
    <property type="entry name" value="PHOTOSYSTEM II STABILITY/ASSEMBLY FACTOR HCF136, CHLOROPLASTIC"/>
    <property type="match status" value="1"/>
</dbReference>
<feature type="signal peptide" evidence="3">
    <location>
        <begin position="1"/>
        <end position="23"/>
    </location>
</feature>
<reference evidence="5 6" key="1">
    <citation type="submission" date="2020-02" db="EMBL/GenBank/DDBJ databases">
        <title>Integrative conjugative elements (ICEs) and plasmids drive adaptation of Pseudomonas nitroreducens strain HBP1 to wastewater environment.</title>
        <authorList>
            <person name="Sentchilo V."/>
            <person name="Carraro N."/>
            <person name="Bertelli C."/>
            <person name="van der Meer J.R."/>
        </authorList>
    </citation>
    <scope>NUCLEOTIDE SEQUENCE [LARGE SCALE GENOMIC DNA]</scope>
    <source>
        <strain evidence="5 6">HBP1</strain>
    </source>
</reference>
<dbReference type="KEGG" id="pnt:G5B91_06855"/>
<dbReference type="Pfam" id="PF14870">
    <property type="entry name" value="PSII_BNR"/>
    <property type="match status" value="2"/>
</dbReference>
<evidence type="ECO:0000313" key="5">
    <source>
        <dbReference type="EMBL" id="QIE85999.1"/>
    </source>
</evidence>
<keyword evidence="3" id="KW-0732">Signal</keyword>
<feature type="domain" description="Photosynthesis system II assembly factor Ycf48/Hcf136-like" evidence="4">
    <location>
        <begin position="55"/>
        <end position="115"/>
    </location>
</feature>
<keyword evidence="2" id="KW-0604">Photosystem II</keyword>
<dbReference type="GO" id="GO:0015979">
    <property type="term" value="P:photosynthesis"/>
    <property type="evidence" value="ECO:0007669"/>
    <property type="project" value="UniProtKB-KW"/>
</dbReference>
<sequence length="353" mass="37823">MNVPRSICRAILVMLALASTAYGFNDPLDQAALPSALASRNMLLSVTQAGERLVAVGQRGHIVYSDDQGGTWIQATVPVSSDLTAVFFVDAANGWAVGHDGVILHSTDAGISWVKQLDGRQANATLVADLESKATVEAGDDRIKRLLDEAIHYRDAGPDKPFLDVWFSDKENGYAVGAYNLIFRTTDGGKLWQPWFDRTENPGFLHLNAVRGIGDQVYVAGERGLFLRLDAATQRFVEQPTPYTGSFFALSATADSLLVIGMRGNAYRSQDDGSTWQRVETGVHSGLSGVTVLDDGRIVVVSQGGQALVSQDHGATFEVLPAVRPMPFAAVAPAGTNRIAVAGMQGIRVEPLP</sequence>
<dbReference type="InterPro" id="IPR015943">
    <property type="entry name" value="WD40/YVTN_repeat-like_dom_sf"/>
</dbReference>
<feature type="chain" id="PRO_5026154449" evidence="3">
    <location>
        <begin position="24"/>
        <end position="353"/>
    </location>
</feature>
<feature type="domain" description="Photosynthesis system II assembly factor Ycf48/Hcf136-like" evidence="4">
    <location>
        <begin position="160"/>
        <end position="309"/>
    </location>
</feature>
<accession>A0A6G6ISG9</accession>
<dbReference type="AlphaFoldDB" id="A0A6G6ISG9"/>
<organism evidence="5 6">
    <name type="scientific">Pseudomonas nitroreducens</name>
    <dbReference type="NCBI Taxonomy" id="46680"/>
    <lineage>
        <taxon>Bacteria</taxon>
        <taxon>Pseudomonadati</taxon>
        <taxon>Pseudomonadota</taxon>
        <taxon>Gammaproteobacteria</taxon>
        <taxon>Pseudomonadales</taxon>
        <taxon>Pseudomonadaceae</taxon>
        <taxon>Pseudomonas</taxon>
    </lineage>
</organism>
<dbReference type="InterPro" id="IPR028203">
    <property type="entry name" value="PSII_CF48-like_dom"/>
</dbReference>
<dbReference type="RefSeq" id="WP_024767604.1">
    <property type="nucleotide sequence ID" value="NZ_CP049140.1"/>
</dbReference>
<keyword evidence="5" id="KW-0378">Hydrolase</keyword>
<keyword evidence="1" id="KW-0602">Photosynthesis</keyword>
<dbReference type="GO" id="GO:0009523">
    <property type="term" value="C:photosystem II"/>
    <property type="evidence" value="ECO:0007669"/>
    <property type="project" value="UniProtKB-KW"/>
</dbReference>
<dbReference type="EMBL" id="CP049140">
    <property type="protein sequence ID" value="QIE85999.1"/>
    <property type="molecule type" value="Genomic_DNA"/>
</dbReference>
<dbReference type="SUPFAM" id="SSF50939">
    <property type="entry name" value="Sialidases"/>
    <property type="match status" value="1"/>
</dbReference>